<keyword evidence="4" id="KW-1185">Reference proteome</keyword>
<gene>
    <name evidence="3" type="ORF">L798_07959</name>
</gene>
<feature type="signal peptide" evidence="2">
    <location>
        <begin position="1"/>
        <end position="20"/>
    </location>
</feature>
<sequence length="82" mass="9160">MIAIILIILIILKFKNRSDGSYKVDESKNYQQSQGPNTALLGAGNGQQYPQQMNGNIKNGSDKCGNKAAKKRDVKDIKEWYV</sequence>
<dbReference type="OMA" id="NYGFAPT"/>
<organism evidence="3 4">
    <name type="scientific">Zootermopsis nevadensis</name>
    <name type="common">Dampwood termite</name>
    <dbReference type="NCBI Taxonomy" id="136037"/>
    <lineage>
        <taxon>Eukaryota</taxon>
        <taxon>Metazoa</taxon>
        <taxon>Ecdysozoa</taxon>
        <taxon>Arthropoda</taxon>
        <taxon>Hexapoda</taxon>
        <taxon>Insecta</taxon>
        <taxon>Pterygota</taxon>
        <taxon>Neoptera</taxon>
        <taxon>Polyneoptera</taxon>
        <taxon>Dictyoptera</taxon>
        <taxon>Blattodea</taxon>
        <taxon>Blattoidea</taxon>
        <taxon>Termitoidae</taxon>
        <taxon>Termopsidae</taxon>
        <taxon>Zootermopsis</taxon>
    </lineage>
</organism>
<evidence type="ECO:0000256" key="2">
    <source>
        <dbReference type="SAM" id="SignalP"/>
    </source>
</evidence>
<dbReference type="eggNOG" id="KOG3514">
    <property type="taxonomic scope" value="Eukaryota"/>
</dbReference>
<feature type="compositionally biased region" description="Polar residues" evidence="1">
    <location>
        <begin position="46"/>
        <end position="59"/>
    </location>
</feature>
<name>A0A067RCA8_ZOONE</name>
<dbReference type="STRING" id="136037.A0A067RCA8"/>
<dbReference type="AlphaFoldDB" id="A0A067RCA8"/>
<evidence type="ECO:0000313" key="4">
    <source>
        <dbReference type="Proteomes" id="UP000027135"/>
    </source>
</evidence>
<dbReference type="EMBL" id="KK852730">
    <property type="protein sequence ID" value="KDR17507.1"/>
    <property type="molecule type" value="Genomic_DNA"/>
</dbReference>
<protein>
    <submittedName>
        <fullName evidence="3">Uncharacterized protein</fullName>
    </submittedName>
</protein>
<reference evidence="3 4" key="1">
    <citation type="journal article" date="2014" name="Nat. Commun.">
        <title>Molecular traces of alternative social organization in a termite genome.</title>
        <authorList>
            <person name="Terrapon N."/>
            <person name="Li C."/>
            <person name="Robertson H.M."/>
            <person name="Ji L."/>
            <person name="Meng X."/>
            <person name="Booth W."/>
            <person name="Chen Z."/>
            <person name="Childers C.P."/>
            <person name="Glastad K.M."/>
            <person name="Gokhale K."/>
            <person name="Gowin J."/>
            <person name="Gronenberg W."/>
            <person name="Hermansen R.A."/>
            <person name="Hu H."/>
            <person name="Hunt B.G."/>
            <person name="Huylmans A.K."/>
            <person name="Khalil S.M."/>
            <person name="Mitchell R.D."/>
            <person name="Munoz-Torres M.C."/>
            <person name="Mustard J.A."/>
            <person name="Pan H."/>
            <person name="Reese J.T."/>
            <person name="Scharf M.E."/>
            <person name="Sun F."/>
            <person name="Vogel H."/>
            <person name="Xiao J."/>
            <person name="Yang W."/>
            <person name="Yang Z."/>
            <person name="Yang Z."/>
            <person name="Zhou J."/>
            <person name="Zhu J."/>
            <person name="Brent C.S."/>
            <person name="Elsik C.G."/>
            <person name="Goodisman M.A."/>
            <person name="Liberles D.A."/>
            <person name="Roe R.M."/>
            <person name="Vargo E.L."/>
            <person name="Vilcinskas A."/>
            <person name="Wang J."/>
            <person name="Bornberg-Bauer E."/>
            <person name="Korb J."/>
            <person name="Zhang G."/>
            <person name="Liebig J."/>
        </authorList>
    </citation>
    <scope>NUCLEOTIDE SEQUENCE [LARGE SCALE GENOMIC DNA]</scope>
    <source>
        <tissue evidence="3">Whole organism</tissue>
    </source>
</reference>
<feature type="region of interest" description="Disordered" evidence="1">
    <location>
        <begin position="23"/>
        <end position="82"/>
    </location>
</feature>
<feature type="chain" id="PRO_5001644983" evidence="2">
    <location>
        <begin position="21"/>
        <end position="82"/>
    </location>
</feature>
<dbReference type="InParanoid" id="A0A067RCA8"/>
<evidence type="ECO:0000313" key="3">
    <source>
        <dbReference type="EMBL" id="KDR17507.1"/>
    </source>
</evidence>
<keyword evidence="2" id="KW-0732">Signal</keyword>
<proteinExistence type="predicted"/>
<evidence type="ECO:0000256" key="1">
    <source>
        <dbReference type="SAM" id="MobiDB-lite"/>
    </source>
</evidence>
<feature type="compositionally biased region" description="Basic and acidic residues" evidence="1">
    <location>
        <begin position="60"/>
        <end position="82"/>
    </location>
</feature>
<accession>A0A067RCA8</accession>
<dbReference type="Proteomes" id="UP000027135">
    <property type="component" value="Unassembled WGS sequence"/>
</dbReference>